<gene>
    <name evidence="1" type="ORF">SAMN02982985_05919</name>
</gene>
<name>A0A1I4V4I2_9BURK</name>
<dbReference type="STRING" id="758825.SAMN02982985_05919"/>
<protein>
    <recommendedName>
        <fullName evidence="3">Nucleotidyltransferase domain-containing protein</fullName>
    </recommendedName>
</protein>
<dbReference type="SUPFAM" id="SSF81301">
    <property type="entry name" value="Nucleotidyltransferase"/>
    <property type="match status" value="1"/>
</dbReference>
<evidence type="ECO:0000313" key="1">
    <source>
        <dbReference type="EMBL" id="SFM96092.1"/>
    </source>
</evidence>
<dbReference type="CDD" id="cd05403">
    <property type="entry name" value="NT_KNTase_like"/>
    <property type="match status" value="1"/>
</dbReference>
<dbReference type="InterPro" id="IPR043519">
    <property type="entry name" value="NT_sf"/>
</dbReference>
<evidence type="ECO:0000313" key="2">
    <source>
        <dbReference type="Proteomes" id="UP000199470"/>
    </source>
</evidence>
<proteinExistence type="predicted"/>
<organism evidence="1 2">
    <name type="scientific">Rugamonas rubra</name>
    <dbReference type="NCBI Taxonomy" id="758825"/>
    <lineage>
        <taxon>Bacteria</taxon>
        <taxon>Pseudomonadati</taxon>
        <taxon>Pseudomonadota</taxon>
        <taxon>Betaproteobacteria</taxon>
        <taxon>Burkholderiales</taxon>
        <taxon>Oxalobacteraceae</taxon>
        <taxon>Telluria group</taxon>
        <taxon>Rugamonas</taxon>
    </lineage>
</organism>
<dbReference type="AlphaFoldDB" id="A0A1I4V4I2"/>
<dbReference type="EMBL" id="FOTW01000070">
    <property type="protein sequence ID" value="SFM96092.1"/>
    <property type="molecule type" value="Genomic_DNA"/>
</dbReference>
<dbReference type="Proteomes" id="UP000199470">
    <property type="component" value="Unassembled WGS sequence"/>
</dbReference>
<sequence>MPARHEILKCANHTVGTPMTPTLAPPPSQATLQKAVQSRCRNILFSLLCGSHAKSAGKPKSDVDILVLVGRLPCARRELFYQDGFLVDLHVHDAETLAFNLNAERREGPVPLLSMVAEGIPFGTTSSIYEDFRKMANSYLAAGPCDPNWVMHRHQFTELLADLSDCDDHEEKRLLAMELYKQIINSHLLSRKIFPCEKRNIVRTIRYRNKALSERLSDAMARLFSHHDSDALIMIATEILNQSGGPLTAGFSFAFPHHFRTPFTPTAQ</sequence>
<evidence type="ECO:0008006" key="3">
    <source>
        <dbReference type="Google" id="ProtNLM"/>
    </source>
</evidence>
<reference evidence="1 2" key="1">
    <citation type="submission" date="2016-10" db="EMBL/GenBank/DDBJ databases">
        <authorList>
            <person name="de Groot N.N."/>
        </authorList>
    </citation>
    <scope>NUCLEOTIDE SEQUENCE [LARGE SCALE GENOMIC DNA]</scope>
    <source>
        <strain evidence="1 2">ATCC 43154</strain>
    </source>
</reference>
<keyword evidence="2" id="KW-1185">Reference proteome</keyword>
<accession>A0A1I4V4I2</accession>
<dbReference type="Gene3D" id="3.30.460.10">
    <property type="entry name" value="Beta Polymerase, domain 2"/>
    <property type="match status" value="1"/>
</dbReference>